<evidence type="ECO:0000313" key="2">
    <source>
        <dbReference type="Proteomes" id="UP000194137"/>
    </source>
</evidence>
<keyword evidence="2" id="KW-1185">Reference proteome</keyword>
<name>A0A1W6ZML5_9HYPH</name>
<evidence type="ECO:0000313" key="1">
    <source>
        <dbReference type="EMBL" id="ARP98370.1"/>
    </source>
</evidence>
<reference evidence="1 2" key="1">
    <citation type="submission" date="2017-05" db="EMBL/GenBank/DDBJ databases">
        <title>Full genome sequence of Pseudorhodoplanes sinuspersici.</title>
        <authorList>
            <person name="Dastgheib S.M.M."/>
            <person name="Shavandi M."/>
            <person name="Tirandaz H."/>
        </authorList>
    </citation>
    <scope>NUCLEOTIDE SEQUENCE [LARGE SCALE GENOMIC DNA]</scope>
    <source>
        <strain evidence="1 2">RIPI110</strain>
    </source>
</reference>
<organism evidence="1 2">
    <name type="scientific">Pseudorhodoplanes sinuspersici</name>
    <dbReference type="NCBI Taxonomy" id="1235591"/>
    <lineage>
        <taxon>Bacteria</taxon>
        <taxon>Pseudomonadati</taxon>
        <taxon>Pseudomonadota</taxon>
        <taxon>Alphaproteobacteria</taxon>
        <taxon>Hyphomicrobiales</taxon>
        <taxon>Pseudorhodoplanes</taxon>
    </lineage>
</organism>
<dbReference type="RefSeq" id="WP_086086791.1">
    <property type="nucleotide sequence ID" value="NZ_CP021112.1"/>
</dbReference>
<dbReference type="Proteomes" id="UP000194137">
    <property type="component" value="Chromosome"/>
</dbReference>
<dbReference type="AlphaFoldDB" id="A0A1W6ZML5"/>
<protein>
    <submittedName>
        <fullName evidence="1">Uncharacterized protein</fullName>
    </submittedName>
</protein>
<gene>
    <name evidence="1" type="ORF">CAK95_04160</name>
</gene>
<sequence>MRLQFGKKGAPLIRRVSLVVWCGRCYCPAMAATQLRTFVAMTLVLLLAVGGVGNCVRGLETAAVAAETSMPMSDGCDGCRDDAAAPHLCPTFCFSATILPQIANAAYIALVSQILPEARPLRLADAHGPPDLHPPKFTGLG</sequence>
<dbReference type="KEGG" id="psin:CAK95_04160"/>
<proteinExistence type="predicted"/>
<dbReference type="STRING" id="1235591.CAK95_04160"/>
<accession>A0A1W6ZML5</accession>
<dbReference type="EMBL" id="CP021112">
    <property type="protein sequence ID" value="ARP98370.1"/>
    <property type="molecule type" value="Genomic_DNA"/>
</dbReference>